<evidence type="ECO:0000313" key="3">
    <source>
        <dbReference type="Proteomes" id="UP000642070"/>
    </source>
</evidence>
<protein>
    <recommendedName>
        <fullName evidence="1">VOC domain-containing protein</fullName>
    </recommendedName>
</protein>
<dbReference type="PROSITE" id="PS51819">
    <property type="entry name" value="VOC"/>
    <property type="match status" value="1"/>
</dbReference>
<comment type="caution">
    <text evidence="2">The sequence shown here is derived from an EMBL/GenBank/DDBJ whole genome shotgun (WGS) entry which is preliminary data.</text>
</comment>
<evidence type="ECO:0000313" key="2">
    <source>
        <dbReference type="EMBL" id="GGM45816.1"/>
    </source>
</evidence>
<dbReference type="SUPFAM" id="SSF54593">
    <property type="entry name" value="Glyoxalase/Bleomycin resistance protein/Dihydroxybiphenyl dioxygenase"/>
    <property type="match status" value="2"/>
</dbReference>
<feature type="domain" description="VOC" evidence="1">
    <location>
        <begin position="168"/>
        <end position="311"/>
    </location>
</feature>
<proteinExistence type="predicted"/>
<dbReference type="AlphaFoldDB" id="A0A917X092"/>
<dbReference type="Proteomes" id="UP000642070">
    <property type="component" value="Unassembled WGS sequence"/>
</dbReference>
<reference evidence="2" key="2">
    <citation type="submission" date="2020-09" db="EMBL/GenBank/DDBJ databases">
        <authorList>
            <person name="Sun Q."/>
            <person name="Ohkuma M."/>
        </authorList>
    </citation>
    <scope>NUCLEOTIDE SEQUENCE</scope>
    <source>
        <strain evidence="2">JCM 19831</strain>
    </source>
</reference>
<dbReference type="Pfam" id="PF00903">
    <property type="entry name" value="Glyoxalase"/>
    <property type="match status" value="1"/>
</dbReference>
<name>A0A917X092_9ACTN</name>
<sequence>MSSPGRGVLGPVIVTADTQAHVGFFTEVLGLEMRGQVERDAAEAERMWSFGQPVLETALVTPGTYGTVRLLQFAASASADTVRSPETGDRRDAFKVIDFYCPDPDSVEEHAVRMGARKLKPTASYETGGLSFSETHLWVGDGVVCALCAGDREDFGRFVRVRDRVASEVMSVSAPVHDARAAHRFYREILGLEQVMEYGFADESFQHMVGLADDGGISAVNYGSDLRDPFIGIIDYGPGDPAMTLRDARPPSRGIIACTVAVDSVADVLGRAAGAGLSATEPIHTELAPWGPTTSALVRSPNGILHHIVAATT</sequence>
<dbReference type="InterPro" id="IPR004360">
    <property type="entry name" value="Glyas_Fos-R_dOase_dom"/>
</dbReference>
<dbReference type="CDD" id="cd06587">
    <property type="entry name" value="VOC"/>
    <property type="match status" value="1"/>
</dbReference>
<dbReference type="InterPro" id="IPR029068">
    <property type="entry name" value="Glyas_Bleomycin-R_OHBP_Dase"/>
</dbReference>
<dbReference type="InterPro" id="IPR037523">
    <property type="entry name" value="VOC_core"/>
</dbReference>
<reference evidence="2" key="1">
    <citation type="journal article" date="2014" name="Int. J. Syst. Evol. Microbiol.">
        <title>Complete genome sequence of Corynebacterium casei LMG S-19264T (=DSM 44701T), isolated from a smear-ripened cheese.</title>
        <authorList>
            <consortium name="US DOE Joint Genome Institute (JGI-PGF)"/>
            <person name="Walter F."/>
            <person name="Albersmeier A."/>
            <person name="Kalinowski J."/>
            <person name="Ruckert C."/>
        </authorList>
    </citation>
    <scope>NUCLEOTIDE SEQUENCE</scope>
    <source>
        <strain evidence="2">JCM 19831</strain>
    </source>
</reference>
<dbReference type="Gene3D" id="3.10.180.10">
    <property type="entry name" value="2,3-Dihydroxybiphenyl 1,2-Dioxygenase, domain 1"/>
    <property type="match status" value="2"/>
</dbReference>
<keyword evidence="3" id="KW-1185">Reference proteome</keyword>
<dbReference type="EMBL" id="BMPI01000028">
    <property type="protein sequence ID" value="GGM45816.1"/>
    <property type="molecule type" value="Genomic_DNA"/>
</dbReference>
<organism evidence="2 3">
    <name type="scientific">Dactylosporangium sucinum</name>
    <dbReference type="NCBI Taxonomy" id="1424081"/>
    <lineage>
        <taxon>Bacteria</taxon>
        <taxon>Bacillati</taxon>
        <taxon>Actinomycetota</taxon>
        <taxon>Actinomycetes</taxon>
        <taxon>Micromonosporales</taxon>
        <taxon>Micromonosporaceae</taxon>
        <taxon>Dactylosporangium</taxon>
    </lineage>
</organism>
<dbReference type="RefSeq" id="WP_190252779.1">
    <property type="nucleotide sequence ID" value="NZ_BMPI01000028.1"/>
</dbReference>
<accession>A0A917X092</accession>
<gene>
    <name evidence="2" type="ORF">GCM10007977_054390</name>
</gene>
<evidence type="ECO:0000259" key="1">
    <source>
        <dbReference type="PROSITE" id="PS51819"/>
    </source>
</evidence>